<accession>A0A318JTA3</accession>
<dbReference type="AlphaFoldDB" id="A0A318JTA3"/>
<evidence type="ECO:0000256" key="2">
    <source>
        <dbReference type="ARBA" id="ARBA00023002"/>
    </source>
</evidence>
<dbReference type="FunFam" id="3.40.50.720:FF:000084">
    <property type="entry name" value="Short-chain dehydrogenase reductase"/>
    <property type="match status" value="1"/>
</dbReference>
<dbReference type="PROSITE" id="PS00061">
    <property type="entry name" value="ADH_SHORT"/>
    <property type="match status" value="1"/>
</dbReference>
<dbReference type="CDD" id="cd05233">
    <property type="entry name" value="SDR_c"/>
    <property type="match status" value="1"/>
</dbReference>
<evidence type="ECO:0000256" key="1">
    <source>
        <dbReference type="ARBA" id="ARBA00006484"/>
    </source>
</evidence>
<dbReference type="Pfam" id="PF13561">
    <property type="entry name" value="adh_short_C2"/>
    <property type="match status" value="1"/>
</dbReference>
<name>A0A318JTA3_9NOCA</name>
<dbReference type="OrthoDB" id="286404at2"/>
<dbReference type="Proteomes" id="UP000247569">
    <property type="component" value="Unassembled WGS sequence"/>
</dbReference>
<evidence type="ECO:0000313" key="4">
    <source>
        <dbReference type="Proteomes" id="UP000247569"/>
    </source>
</evidence>
<dbReference type="InterPro" id="IPR036291">
    <property type="entry name" value="NAD(P)-bd_dom_sf"/>
</dbReference>
<dbReference type="RefSeq" id="WP_051186639.1">
    <property type="nucleotide sequence ID" value="NZ_QJKF01000014.1"/>
</dbReference>
<dbReference type="EMBL" id="QJKF01000014">
    <property type="protein sequence ID" value="PXX58434.1"/>
    <property type="molecule type" value="Genomic_DNA"/>
</dbReference>
<sequence length="260" mass="26728">MTADSNPGANHAATLTTPRRGARVLVTGAAGGLGRRLIDLLVACGCRTAGVDMVDAPDTRADLHLQADITDPGAAAAAVNEAVETLGGLDSVIGAAGIVDTIHRAATFPAADFRRDVESNLMSQVFISQAAYPALRESNTASILFVSSVAAQDGLRGQLSYSASKAAVLGLTKSLATEWSDDGIRVNAIAPGLIATPKVVAMPESARTRLLSTVPLGRVATLDEVCGCMLFLLSPAAGYITGQILRIDGGQSLNRAGLYK</sequence>
<dbReference type="GO" id="GO:0016616">
    <property type="term" value="F:oxidoreductase activity, acting on the CH-OH group of donors, NAD or NADP as acceptor"/>
    <property type="evidence" value="ECO:0007669"/>
    <property type="project" value="TreeGrafter"/>
</dbReference>
<organism evidence="3 4">
    <name type="scientific">Nocardia tenerifensis</name>
    <dbReference type="NCBI Taxonomy" id="228006"/>
    <lineage>
        <taxon>Bacteria</taxon>
        <taxon>Bacillati</taxon>
        <taxon>Actinomycetota</taxon>
        <taxon>Actinomycetes</taxon>
        <taxon>Mycobacteriales</taxon>
        <taxon>Nocardiaceae</taxon>
        <taxon>Nocardia</taxon>
    </lineage>
</organism>
<dbReference type="PRINTS" id="PR00081">
    <property type="entry name" value="GDHRDH"/>
</dbReference>
<dbReference type="InterPro" id="IPR020904">
    <property type="entry name" value="Sc_DH/Rdtase_CS"/>
</dbReference>
<evidence type="ECO:0000313" key="3">
    <source>
        <dbReference type="EMBL" id="PXX58434.1"/>
    </source>
</evidence>
<dbReference type="Gene3D" id="3.40.50.720">
    <property type="entry name" value="NAD(P)-binding Rossmann-like Domain"/>
    <property type="match status" value="1"/>
</dbReference>
<keyword evidence="4" id="KW-1185">Reference proteome</keyword>
<dbReference type="PANTHER" id="PTHR42760">
    <property type="entry name" value="SHORT-CHAIN DEHYDROGENASES/REDUCTASES FAMILY MEMBER"/>
    <property type="match status" value="1"/>
</dbReference>
<proteinExistence type="inferred from homology"/>
<comment type="similarity">
    <text evidence="1">Belongs to the short-chain dehydrogenases/reductases (SDR) family.</text>
</comment>
<gene>
    <name evidence="3" type="ORF">DFR70_114118</name>
</gene>
<comment type="caution">
    <text evidence="3">The sequence shown here is derived from an EMBL/GenBank/DDBJ whole genome shotgun (WGS) entry which is preliminary data.</text>
</comment>
<reference evidence="3 4" key="1">
    <citation type="submission" date="2018-05" db="EMBL/GenBank/DDBJ databases">
        <title>Genomic Encyclopedia of Type Strains, Phase IV (KMG-IV): sequencing the most valuable type-strain genomes for metagenomic binning, comparative biology and taxonomic classification.</title>
        <authorList>
            <person name="Goeker M."/>
        </authorList>
    </citation>
    <scope>NUCLEOTIDE SEQUENCE [LARGE SCALE GENOMIC DNA]</scope>
    <source>
        <strain evidence="3 4">DSM 44704</strain>
    </source>
</reference>
<protein>
    <submittedName>
        <fullName evidence="3">3-oxoacyl-[acyl-carrier protein] reductase</fullName>
    </submittedName>
</protein>
<dbReference type="PRINTS" id="PR00080">
    <property type="entry name" value="SDRFAMILY"/>
</dbReference>
<dbReference type="InterPro" id="IPR002347">
    <property type="entry name" value="SDR_fam"/>
</dbReference>
<dbReference type="SUPFAM" id="SSF51735">
    <property type="entry name" value="NAD(P)-binding Rossmann-fold domains"/>
    <property type="match status" value="1"/>
</dbReference>
<keyword evidence="2" id="KW-0560">Oxidoreductase</keyword>